<organism evidence="1 2">
    <name type="scientific">Pseudomonas reidholzensis</name>
    <dbReference type="NCBI Taxonomy" id="1785162"/>
    <lineage>
        <taxon>Bacteria</taxon>
        <taxon>Pseudomonadati</taxon>
        <taxon>Pseudomonadota</taxon>
        <taxon>Gammaproteobacteria</taxon>
        <taxon>Pseudomonadales</taxon>
        <taxon>Pseudomonadaceae</taxon>
        <taxon>Pseudomonas</taxon>
    </lineage>
</organism>
<dbReference type="OrthoDB" id="1736849at2"/>
<proteinExistence type="predicted"/>
<evidence type="ECO:0000313" key="1">
    <source>
        <dbReference type="EMBL" id="SYX88682.1"/>
    </source>
</evidence>
<dbReference type="RefSeq" id="WP_147406489.1">
    <property type="nucleotide sequence ID" value="NZ_CBCSFL010000029.1"/>
</dbReference>
<protein>
    <submittedName>
        <fullName evidence="1">Uncharacterized protein</fullName>
    </submittedName>
</protein>
<reference evidence="2" key="1">
    <citation type="submission" date="2018-08" db="EMBL/GenBank/DDBJ databases">
        <authorList>
            <person name="Blom J."/>
        </authorList>
    </citation>
    <scope>NUCLEOTIDE SEQUENCE [LARGE SCALE GENOMIC DNA]</scope>
    <source>
        <strain evidence="2">CCOS 865</strain>
    </source>
</reference>
<name>A0A383RNT9_9PSED</name>
<dbReference type="AlphaFoldDB" id="A0A383RNT9"/>
<accession>A0A383RNT9</accession>
<evidence type="ECO:0000313" key="2">
    <source>
        <dbReference type="Proteomes" id="UP000263595"/>
    </source>
</evidence>
<keyword evidence="2" id="KW-1185">Reference proteome</keyword>
<gene>
    <name evidence="1" type="ORF">CCOS865_00921</name>
</gene>
<dbReference type="Proteomes" id="UP000263595">
    <property type="component" value="Unassembled WGS sequence"/>
</dbReference>
<dbReference type="EMBL" id="UNOZ01000004">
    <property type="protein sequence ID" value="SYX88682.1"/>
    <property type="molecule type" value="Genomic_DNA"/>
</dbReference>
<sequence length="357" mass="39384">MPNYLKFQYVSLEKPTLPIHDDLQNTFLEYAVQDPTLRVELQVLPMSARYRVIRFLHAVDQAQASSHFDPAHTTLKLMVAPEFFFRDDTTLDSYQDVTLVTQIYATLLRALSTPQYKDWLFIPGSVFWHSLINGVPHYFNTTLIINGGGHQVAPGQGRTAQGIRVVGAGVTTQKALMSRIDYAVGLDKTAQDGALNELFKPIIGDLEWRRDHVFSPYGKSDSQGNPLLVGVETCLEHVQSTQGAQIGLIKDVERELQSLGQHLPPLHFQVVSSCGMRLNPASLHIRPNNAYALLCDGAGGGTTGCTTVLYGAVNPIQYNTEPLPPLAVKTLKAPGLVPLNLPATFNTELKIYKPEPL</sequence>